<reference evidence="5 6" key="1">
    <citation type="submission" date="2019-07" db="EMBL/GenBank/DDBJ databases">
        <title>Genome sequencing for Formosa sp. PS13.</title>
        <authorList>
            <person name="Park S.-J."/>
        </authorList>
    </citation>
    <scope>NUCLEOTIDE SEQUENCE [LARGE SCALE GENOMIC DNA]</scope>
    <source>
        <strain evidence="5 6">PS13</strain>
    </source>
</reference>
<evidence type="ECO:0000256" key="2">
    <source>
        <dbReference type="ARBA" id="ARBA00022801"/>
    </source>
</evidence>
<dbReference type="Pfam" id="PF01738">
    <property type="entry name" value="DLH"/>
    <property type="match status" value="1"/>
</dbReference>
<dbReference type="InterPro" id="IPR050300">
    <property type="entry name" value="GDXG_lipolytic_enzyme"/>
</dbReference>
<dbReference type="RefSeq" id="WP_143381165.1">
    <property type="nucleotide sequence ID" value="NZ_CP041637.1"/>
</dbReference>
<dbReference type="Proteomes" id="UP000319209">
    <property type="component" value="Chromosome"/>
</dbReference>
<dbReference type="PANTHER" id="PTHR48081">
    <property type="entry name" value="AB HYDROLASE SUPERFAMILY PROTEIN C4A8.06C"/>
    <property type="match status" value="1"/>
</dbReference>
<feature type="domain" description="Dienelactone hydrolase" evidence="3">
    <location>
        <begin position="208"/>
        <end position="264"/>
    </location>
</feature>
<dbReference type="InterPro" id="IPR049492">
    <property type="entry name" value="BD-FAE-like_dom"/>
</dbReference>
<evidence type="ECO:0000259" key="3">
    <source>
        <dbReference type="Pfam" id="PF01738"/>
    </source>
</evidence>
<sequence>MRLISAISCFIILFVQISCSKNSLEYPVPEHVVYKIIEDDTLTMDLYKPNGFKKDSVYPTLVFFFGGGWIGGSVDQLRPQAEYFASRGMVTVLVDYRVKKKHGTTPFEAVADAKSAMRFLKTHAKSFHIKKNKIIASGASAGGHLAAATAMLPGLDEAGEDLKVSTKAQALILYNPVIDNGPGGYGYERIGDRYTEISPMYNIFKDVPPTLIFQGTKDKHIPNGTMENYKAKIEAVGGRCELHLYEGQLHGFFNKGRQPDDKYYIETTLAADEFLQSLHYLKGKSTV</sequence>
<dbReference type="InterPro" id="IPR029058">
    <property type="entry name" value="AB_hydrolase_fold"/>
</dbReference>
<dbReference type="OrthoDB" id="9796689at2"/>
<dbReference type="SUPFAM" id="SSF53474">
    <property type="entry name" value="alpha/beta-Hydrolases"/>
    <property type="match status" value="1"/>
</dbReference>
<name>A0A516GSD2_9FLAO</name>
<dbReference type="PANTHER" id="PTHR48081:SF30">
    <property type="entry name" value="ACETYL-HYDROLASE LIPR-RELATED"/>
    <property type="match status" value="1"/>
</dbReference>
<evidence type="ECO:0000259" key="4">
    <source>
        <dbReference type="Pfam" id="PF20434"/>
    </source>
</evidence>
<feature type="domain" description="BD-FAE-like" evidence="4">
    <location>
        <begin position="44"/>
        <end position="162"/>
    </location>
</feature>
<accession>A0A516GSD2</accession>
<evidence type="ECO:0000313" key="6">
    <source>
        <dbReference type="Proteomes" id="UP000319209"/>
    </source>
</evidence>
<comment type="similarity">
    <text evidence="1">Belongs to the 'GDXG' lipolytic enzyme family.</text>
</comment>
<organism evidence="5 6">
    <name type="scientific">Formosa sediminum</name>
    <dbReference type="NCBI Taxonomy" id="2594004"/>
    <lineage>
        <taxon>Bacteria</taxon>
        <taxon>Pseudomonadati</taxon>
        <taxon>Bacteroidota</taxon>
        <taxon>Flavobacteriia</taxon>
        <taxon>Flavobacteriales</taxon>
        <taxon>Flavobacteriaceae</taxon>
        <taxon>Formosa</taxon>
    </lineage>
</organism>
<dbReference type="Gene3D" id="3.40.50.1820">
    <property type="entry name" value="alpha/beta hydrolase"/>
    <property type="match status" value="1"/>
</dbReference>
<dbReference type="EMBL" id="CP041637">
    <property type="protein sequence ID" value="QDO94280.1"/>
    <property type="molecule type" value="Genomic_DNA"/>
</dbReference>
<keyword evidence="6" id="KW-1185">Reference proteome</keyword>
<dbReference type="Pfam" id="PF20434">
    <property type="entry name" value="BD-FAE"/>
    <property type="match status" value="1"/>
</dbReference>
<proteinExistence type="inferred from homology"/>
<evidence type="ECO:0000256" key="1">
    <source>
        <dbReference type="ARBA" id="ARBA00010515"/>
    </source>
</evidence>
<dbReference type="AlphaFoldDB" id="A0A516GSD2"/>
<dbReference type="GO" id="GO:0004806">
    <property type="term" value="F:triacylglycerol lipase activity"/>
    <property type="evidence" value="ECO:0007669"/>
    <property type="project" value="TreeGrafter"/>
</dbReference>
<dbReference type="KEGG" id="fop:FNB79_09970"/>
<protein>
    <submittedName>
        <fullName evidence="5">Alpha/beta hydrolase</fullName>
    </submittedName>
</protein>
<keyword evidence="2 5" id="KW-0378">Hydrolase</keyword>
<evidence type="ECO:0000313" key="5">
    <source>
        <dbReference type="EMBL" id="QDO94280.1"/>
    </source>
</evidence>
<gene>
    <name evidence="5" type="ORF">FNB79_09970</name>
</gene>
<dbReference type="InterPro" id="IPR002925">
    <property type="entry name" value="Dienelactn_hydro"/>
</dbReference>